<dbReference type="RefSeq" id="WP_182956128.1">
    <property type="nucleotide sequence ID" value="NZ_WNXC01000002.1"/>
</dbReference>
<evidence type="ECO:0000313" key="1">
    <source>
        <dbReference type="EMBL" id="MBB2149101.1"/>
    </source>
</evidence>
<dbReference type="Gene3D" id="3.40.50.1000">
    <property type="entry name" value="HAD superfamily/HAD-like"/>
    <property type="match status" value="1"/>
</dbReference>
<name>A0ABR6EVW0_9SPHI</name>
<dbReference type="CDD" id="cd01427">
    <property type="entry name" value="HAD_like"/>
    <property type="match status" value="1"/>
</dbReference>
<dbReference type="Gene3D" id="1.10.150.520">
    <property type="match status" value="1"/>
</dbReference>
<dbReference type="Proteomes" id="UP000636110">
    <property type="component" value="Unassembled WGS sequence"/>
</dbReference>
<comment type="caution">
    <text evidence="1">The sequence shown here is derived from an EMBL/GenBank/DDBJ whole genome shotgun (WGS) entry which is preliminary data.</text>
</comment>
<dbReference type="EMBL" id="WNXC01000002">
    <property type="protein sequence ID" value="MBB2149101.1"/>
    <property type="molecule type" value="Genomic_DNA"/>
</dbReference>
<keyword evidence="2" id="KW-1185">Reference proteome</keyword>
<dbReference type="InterPro" id="IPR023214">
    <property type="entry name" value="HAD_sf"/>
</dbReference>
<proteinExistence type="predicted"/>
<reference evidence="1 2" key="1">
    <citation type="submission" date="2019-11" db="EMBL/GenBank/DDBJ databases">
        <title>Description of Pedobacter sp. LMG 31462T.</title>
        <authorList>
            <person name="Carlier A."/>
            <person name="Qi S."/>
            <person name="Vandamme P."/>
        </authorList>
    </citation>
    <scope>NUCLEOTIDE SEQUENCE [LARGE SCALE GENOMIC DNA]</scope>
    <source>
        <strain evidence="1 2">LMG 31462</strain>
    </source>
</reference>
<protein>
    <submittedName>
        <fullName evidence="1">HAD hydrolase-like protein</fullName>
    </submittedName>
</protein>
<dbReference type="InterPro" id="IPR036412">
    <property type="entry name" value="HAD-like_sf"/>
</dbReference>
<evidence type="ECO:0000313" key="2">
    <source>
        <dbReference type="Proteomes" id="UP000636110"/>
    </source>
</evidence>
<organism evidence="1 2">
    <name type="scientific">Pedobacter gandavensis</name>
    <dbReference type="NCBI Taxonomy" id="2679963"/>
    <lineage>
        <taxon>Bacteria</taxon>
        <taxon>Pseudomonadati</taxon>
        <taxon>Bacteroidota</taxon>
        <taxon>Sphingobacteriia</taxon>
        <taxon>Sphingobacteriales</taxon>
        <taxon>Sphingobacteriaceae</taxon>
        <taxon>Pedobacter</taxon>
    </lineage>
</organism>
<accession>A0ABR6EVW0</accession>
<sequence length="205" mass="23704">MMPEQLLKDKQAFVFELDNVIYPEKDYLLQVYYLFAQFIEYGEQLNASDIVKYMQEQYLAEGPENLFEKTAAEFKIPEKYKLNFDLVMQNAKLPLKLLIYNKALTFMQEIVAAGKQVFLFVDGDAIMQLNKIRQVEWNGLEKNLIVYFSEESEPKPSTKGIEMILERHKLTPTQVVMIGAKAADQECAVNAKIEYLPIEAILGEK</sequence>
<dbReference type="Pfam" id="PF13419">
    <property type="entry name" value="HAD_2"/>
    <property type="match status" value="1"/>
</dbReference>
<gene>
    <name evidence="1" type="ORF">GM920_09270</name>
</gene>
<dbReference type="SUPFAM" id="SSF56784">
    <property type="entry name" value="HAD-like"/>
    <property type="match status" value="1"/>
</dbReference>
<dbReference type="InterPro" id="IPR041492">
    <property type="entry name" value="HAD_2"/>
</dbReference>